<sequence length="161" mass="17791">MTLLSPSDDDMPSLIQTYNSMDLYLRSEFLDAIGKTREGWRSMVAAHERQRRAIGEQRASANAEQTEGSSASERDRSESSDRKAVVIAIRLARARKRIDFLLDAGEGNGNARSGRYRSAPPPRGFAATGPGRRRSGGGRRSGFRGRPDVPLIRIVIMLSEE</sequence>
<feature type="compositionally biased region" description="Basic residues" evidence="1">
    <location>
        <begin position="131"/>
        <end position="143"/>
    </location>
</feature>
<organism evidence="2 3">
    <name type="scientific">Streptomyces lydicus</name>
    <dbReference type="NCBI Taxonomy" id="47763"/>
    <lineage>
        <taxon>Bacteria</taxon>
        <taxon>Bacillati</taxon>
        <taxon>Actinomycetota</taxon>
        <taxon>Actinomycetes</taxon>
        <taxon>Kitasatosporales</taxon>
        <taxon>Streptomycetaceae</taxon>
        <taxon>Streptomyces</taxon>
    </lineage>
</organism>
<keyword evidence="3" id="KW-1185">Reference proteome</keyword>
<feature type="region of interest" description="Disordered" evidence="1">
    <location>
        <begin position="109"/>
        <end position="145"/>
    </location>
</feature>
<dbReference type="Proteomes" id="UP000094094">
    <property type="component" value="Chromosome"/>
</dbReference>
<dbReference type="KEGG" id="slc:SL103_08260"/>
<gene>
    <name evidence="2" type="ORF">SL103_08260</name>
</gene>
<evidence type="ECO:0000256" key="1">
    <source>
        <dbReference type="SAM" id="MobiDB-lite"/>
    </source>
</evidence>
<feature type="compositionally biased region" description="Polar residues" evidence="1">
    <location>
        <begin position="59"/>
        <end position="68"/>
    </location>
</feature>
<dbReference type="AlphaFoldDB" id="A0A1D7VI72"/>
<dbReference type="RefSeq" id="WP_069568083.1">
    <property type="nucleotide sequence ID" value="NZ_CP017157.1"/>
</dbReference>
<feature type="compositionally biased region" description="Basic and acidic residues" evidence="1">
    <location>
        <begin position="72"/>
        <end position="82"/>
    </location>
</feature>
<dbReference type="OrthoDB" id="4330343at2"/>
<evidence type="ECO:0000313" key="3">
    <source>
        <dbReference type="Proteomes" id="UP000094094"/>
    </source>
</evidence>
<evidence type="ECO:0000313" key="2">
    <source>
        <dbReference type="EMBL" id="AOP46228.1"/>
    </source>
</evidence>
<proteinExistence type="predicted"/>
<name>A0A1D7VI72_9ACTN</name>
<feature type="region of interest" description="Disordered" evidence="1">
    <location>
        <begin position="51"/>
        <end position="82"/>
    </location>
</feature>
<dbReference type="EMBL" id="CP017157">
    <property type="protein sequence ID" value="AOP46228.1"/>
    <property type="molecule type" value="Genomic_DNA"/>
</dbReference>
<protein>
    <submittedName>
        <fullName evidence="2">Uncharacterized protein</fullName>
    </submittedName>
</protein>
<reference evidence="2 3" key="1">
    <citation type="submission" date="2016-09" db="EMBL/GenBank/DDBJ databases">
        <title>Complete genome sequencing of Streptomyces lydicus 103 and metabolic pathways analysis of antibiotic biosynthesis.</title>
        <authorList>
            <person name="Jia N."/>
            <person name="Ding M.-Z."/>
            <person name="Gao F."/>
            <person name="Yuan Y.-J."/>
        </authorList>
    </citation>
    <scope>NUCLEOTIDE SEQUENCE [LARGE SCALE GENOMIC DNA]</scope>
    <source>
        <strain evidence="2 3">103</strain>
    </source>
</reference>
<accession>A0A1D7VI72</accession>